<proteinExistence type="predicted"/>
<evidence type="ECO:0000313" key="1">
    <source>
        <dbReference type="EMBL" id="MPL97960.1"/>
    </source>
</evidence>
<comment type="caution">
    <text evidence="1">The sequence shown here is derived from an EMBL/GenBank/DDBJ whole genome shotgun (WGS) entry which is preliminary data.</text>
</comment>
<reference evidence="1" key="1">
    <citation type="submission" date="2019-08" db="EMBL/GenBank/DDBJ databases">
        <authorList>
            <person name="Kucharzyk K."/>
            <person name="Murdoch R.W."/>
            <person name="Higgins S."/>
            <person name="Loffler F."/>
        </authorList>
    </citation>
    <scope>NUCLEOTIDE SEQUENCE</scope>
</reference>
<sequence>MKLETLKHNQIIEAARLINGQGIPKDHVWSQYYVVVDGKEYPFKYLVSIAFSLVSEGELQFQSNDSYRNYIENLGFEIRYYEGGYNFFTKEELAFYSSIVNTDYRTNNPAHQYYGQKLYPIIAKAKYWAEQILIDGFKLRQDGNWLNGHVARIKPYFWPRIYSGEDKDVFFNVEVNGSDQFIGYKLDGYFETTKALPEYKIKLLQEYKDLINWEWPQISFDELHKYNWERLIKESKEYVQKYLVHHNHLKTILSKETKIARITWNTNQWVKPSGLLGKSINPSFEKENGFGHEEWLFDGDKVIDGFKYGFLEPIHKYRSNYEGKVFDISLYTRDGVSNKTFWVTTLKNVQVLTDEESNEVFQQYKNQGWYDEMKADLYNLSLNFAQLDEWIREDGSGLFNVKFTASQINEIPIELIPVINEKDIPSNRYTLMDIPKNVQEKYEALTKTGFSFENSGSEESDLGTKSKRTGRKREIELELKHNILQKKFLKYLQNTYGKAIVKRECTAYGASRIDITRKTDTGFVFYEIKTYNNLRTSIREGIGQLLEYSLYPNVQEAEKLVLVSHVSPSNELIGYLNHIKEFINIPFSYIHFDTEKEEVISEI</sequence>
<protein>
    <submittedName>
        <fullName evidence="1">Uncharacterized protein</fullName>
    </submittedName>
</protein>
<gene>
    <name evidence="1" type="ORF">SDC9_44157</name>
</gene>
<dbReference type="AlphaFoldDB" id="A0A644W3D7"/>
<name>A0A644W3D7_9ZZZZ</name>
<organism evidence="1">
    <name type="scientific">bioreactor metagenome</name>
    <dbReference type="NCBI Taxonomy" id="1076179"/>
    <lineage>
        <taxon>unclassified sequences</taxon>
        <taxon>metagenomes</taxon>
        <taxon>ecological metagenomes</taxon>
    </lineage>
</organism>
<dbReference type="EMBL" id="VSSQ01000582">
    <property type="protein sequence ID" value="MPL97960.1"/>
    <property type="molecule type" value="Genomic_DNA"/>
</dbReference>
<accession>A0A644W3D7</accession>